<dbReference type="Proteomes" id="UP000265515">
    <property type="component" value="Unassembled WGS sequence"/>
</dbReference>
<comment type="pathway">
    <text evidence="3">Protein modification; protein ubiquitination.</text>
</comment>
<evidence type="ECO:0000313" key="17">
    <source>
        <dbReference type="EMBL" id="GBG76201.1"/>
    </source>
</evidence>
<dbReference type="SUPFAM" id="SSF88697">
    <property type="entry name" value="PUA domain-like"/>
    <property type="match status" value="1"/>
</dbReference>
<proteinExistence type="inferred from homology"/>
<dbReference type="InterPro" id="IPR046336">
    <property type="entry name" value="Lon_prtase_N_sf"/>
</dbReference>
<evidence type="ECO:0000256" key="1">
    <source>
        <dbReference type="ARBA" id="ARBA00004123"/>
    </source>
</evidence>
<keyword evidence="11" id="KW-0539">Nucleus</keyword>
<comment type="similarity">
    <text evidence="5">Belongs to the 4-toluene sulfonate uptake permease (TSUP) (TC 2.A.102) family.</text>
</comment>
<feature type="compositionally biased region" description="Basic and acidic residues" evidence="15">
    <location>
        <begin position="360"/>
        <end position="373"/>
    </location>
</feature>
<evidence type="ECO:0000256" key="3">
    <source>
        <dbReference type="ARBA" id="ARBA00004906"/>
    </source>
</evidence>
<name>A0A388L1N0_CHABU</name>
<evidence type="ECO:0000256" key="12">
    <source>
        <dbReference type="ARBA" id="ARBA00030079"/>
    </source>
</evidence>
<feature type="region of interest" description="Disordered" evidence="15">
    <location>
        <begin position="325"/>
        <end position="466"/>
    </location>
</feature>
<evidence type="ECO:0000256" key="10">
    <source>
        <dbReference type="ARBA" id="ARBA00022833"/>
    </source>
</evidence>
<evidence type="ECO:0000259" key="16">
    <source>
        <dbReference type="PROSITE" id="PS51788"/>
    </source>
</evidence>
<dbReference type="EMBL" id="BFEA01000239">
    <property type="protein sequence ID" value="GBG76201.1"/>
    <property type="molecule type" value="Genomic_DNA"/>
</dbReference>
<comment type="subunit">
    <text evidence="14">Likely a component of a DCX (DDB1-CUL4-X-box) protein ligase complex. May interact with pic/DDB1.</text>
</comment>
<dbReference type="GO" id="GO:0016567">
    <property type="term" value="P:protein ubiquitination"/>
    <property type="evidence" value="ECO:0007669"/>
    <property type="project" value="UniProtKB-UniPathway"/>
</dbReference>
<dbReference type="UniPathway" id="UPA00143"/>
<dbReference type="Gene3D" id="2.170.150.20">
    <property type="entry name" value="Peptide methionine sulfoxide reductase"/>
    <property type="match status" value="1"/>
</dbReference>
<evidence type="ECO:0000256" key="8">
    <source>
        <dbReference type="ARBA" id="ARBA00022723"/>
    </source>
</evidence>
<feature type="compositionally biased region" description="Low complexity" evidence="15">
    <location>
        <begin position="338"/>
        <end position="356"/>
    </location>
</feature>
<dbReference type="SMART" id="SM00464">
    <property type="entry name" value="LON"/>
    <property type="match status" value="1"/>
</dbReference>
<dbReference type="OrthoDB" id="2020818at2759"/>
<evidence type="ECO:0000256" key="9">
    <source>
        <dbReference type="ARBA" id="ARBA00022786"/>
    </source>
</evidence>
<comment type="caution">
    <text evidence="17">The sequence shown here is derived from an EMBL/GenBank/DDBJ whole genome shotgun (WGS) entry which is preliminary data.</text>
</comment>
<protein>
    <recommendedName>
        <fullName evidence="6">Protein cereblon</fullName>
    </recommendedName>
    <alternativeName>
        <fullName evidence="12">Protein ohgata</fullName>
    </alternativeName>
</protein>
<dbReference type="PANTHER" id="PTHR14255:SF4">
    <property type="entry name" value="PROTEIN CEREBLON"/>
    <property type="match status" value="1"/>
</dbReference>
<dbReference type="Gramene" id="GBG76201">
    <property type="protein sequence ID" value="GBG76201"/>
    <property type="gene ID" value="CBR_g21950"/>
</dbReference>
<evidence type="ECO:0000313" key="18">
    <source>
        <dbReference type="Proteomes" id="UP000265515"/>
    </source>
</evidence>
<dbReference type="GO" id="GO:0005634">
    <property type="term" value="C:nucleus"/>
    <property type="evidence" value="ECO:0007669"/>
    <property type="project" value="UniProtKB-SubCell"/>
</dbReference>
<feature type="compositionally biased region" description="Acidic residues" evidence="15">
    <location>
        <begin position="374"/>
        <end position="401"/>
    </location>
</feature>
<dbReference type="STRING" id="69332.A0A388L1N0"/>
<dbReference type="GO" id="GO:0046872">
    <property type="term" value="F:metal ion binding"/>
    <property type="evidence" value="ECO:0007669"/>
    <property type="project" value="UniProtKB-KW"/>
</dbReference>
<dbReference type="InterPro" id="IPR004910">
    <property type="entry name" value="Yippee/Mis18/Cereblon"/>
</dbReference>
<dbReference type="InterPro" id="IPR015947">
    <property type="entry name" value="PUA-like_sf"/>
</dbReference>
<feature type="region of interest" description="Disordered" evidence="15">
    <location>
        <begin position="89"/>
        <end position="114"/>
    </location>
</feature>
<feature type="compositionally biased region" description="Acidic residues" evidence="15">
    <location>
        <begin position="435"/>
        <end position="444"/>
    </location>
</feature>
<comment type="subcellular location">
    <subcellularLocation>
        <location evidence="2">Cytoplasm</location>
    </subcellularLocation>
    <subcellularLocation>
        <location evidence="1">Nucleus</location>
    </subcellularLocation>
</comment>
<evidence type="ECO:0000256" key="14">
    <source>
        <dbReference type="ARBA" id="ARBA00046796"/>
    </source>
</evidence>
<evidence type="ECO:0000256" key="4">
    <source>
        <dbReference type="ARBA" id="ARBA00005293"/>
    </source>
</evidence>
<keyword evidence="18" id="KW-1185">Reference proteome</keyword>
<keyword evidence="10" id="KW-0862">Zinc</keyword>
<feature type="domain" description="CULT" evidence="16">
    <location>
        <begin position="663"/>
        <end position="770"/>
    </location>
</feature>
<evidence type="ECO:0000256" key="6">
    <source>
        <dbReference type="ARBA" id="ARBA00014394"/>
    </source>
</evidence>
<comment type="similarity">
    <text evidence="4">Belongs to the CRBN family.</text>
</comment>
<evidence type="ECO:0000256" key="13">
    <source>
        <dbReference type="ARBA" id="ARBA00046075"/>
    </source>
</evidence>
<evidence type="ECO:0000256" key="11">
    <source>
        <dbReference type="ARBA" id="ARBA00023242"/>
    </source>
</evidence>
<dbReference type="PANTHER" id="PTHR14255">
    <property type="entry name" value="CEREBLON"/>
    <property type="match status" value="1"/>
</dbReference>
<accession>A0A388L1N0</accession>
<dbReference type="Gene3D" id="1.20.58.1480">
    <property type="match status" value="1"/>
</dbReference>
<reference evidence="17 18" key="1">
    <citation type="journal article" date="2018" name="Cell">
        <title>The Chara Genome: Secondary Complexity and Implications for Plant Terrestrialization.</title>
        <authorList>
            <person name="Nishiyama T."/>
            <person name="Sakayama H."/>
            <person name="Vries J.D."/>
            <person name="Buschmann H."/>
            <person name="Saint-Marcoux D."/>
            <person name="Ullrich K.K."/>
            <person name="Haas F.B."/>
            <person name="Vanderstraeten L."/>
            <person name="Becker D."/>
            <person name="Lang D."/>
            <person name="Vosolsobe S."/>
            <person name="Rombauts S."/>
            <person name="Wilhelmsson P.K.I."/>
            <person name="Janitza P."/>
            <person name="Kern R."/>
            <person name="Heyl A."/>
            <person name="Rumpler F."/>
            <person name="Villalobos L.I.A.C."/>
            <person name="Clay J.M."/>
            <person name="Skokan R."/>
            <person name="Toyoda A."/>
            <person name="Suzuki Y."/>
            <person name="Kagoshima H."/>
            <person name="Schijlen E."/>
            <person name="Tajeshwar N."/>
            <person name="Catarino B."/>
            <person name="Hetherington A.J."/>
            <person name="Saltykova A."/>
            <person name="Bonnot C."/>
            <person name="Breuninger H."/>
            <person name="Symeonidi A."/>
            <person name="Radhakrishnan G.V."/>
            <person name="Van Nieuwerburgh F."/>
            <person name="Deforce D."/>
            <person name="Chang C."/>
            <person name="Karol K.G."/>
            <person name="Hedrich R."/>
            <person name="Ulvskov P."/>
            <person name="Glockner G."/>
            <person name="Delwiche C.F."/>
            <person name="Petrasek J."/>
            <person name="Van de Peer Y."/>
            <person name="Friml J."/>
            <person name="Beilby M."/>
            <person name="Dolan L."/>
            <person name="Kohara Y."/>
            <person name="Sugano S."/>
            <person name="Fujiyama A."/>
            <person name="Delaux P.-M."/>
            <person name="Quint M."/>
            <person name="TheiBen G."/>
            <person name="Hagemann M."/>
            <person name="Harholt J."/>
            <person name="Dunand C."/>
            <person name="Zachgo S."/>
            <person name="Langdale J."/>
            <person name="Maumus F."/>
            <person name="Straeten D.V.D."/>
            <person name="Gould S.B."/>
            <person name="Rensing S.A."/>
        </authorList>
    </citation>
    <scope>NUCLEOTIDE SEQUENCE [LARGE SCALE GENOMIC DNA]</scope>
    <source>
        <strain evidence="17 18">S276</strain>
    </source>
</reference>
<dbReference type="InterPro" id="IPR034750">
    <property type="entry name" value="CULT"/>
</dbReference>
<dbReference type="InterPro" id="IPR003111">
    <property type="entry name" value="Lon_prtase_N"/>
</dbReference>
<feature type="region of interest" description="Disordered" evidence="15">
    <location>
        <begin position="1"/>
        <end position="76"/>
    </location>
</feature>
<dbReference type="CDD" id="cd15777">
    <property type="entry name" value="CRBN_C_like"/>
    <property type="match status" value="1"/>
</dbReference>
<keyword evidence="7" id="KW-0963">Cytoplasm</keyword>
<dbReference type="OMA" id="WTCSDDE"/>
<organism evidence="17 18">
    <name type="scientific">Chara braunii</name>
    <name type="common">Braun's stonewort</name>
    <dbReference type="NCBI Taxonomy" id="69332"/>
    <lineage>
        <taxon>Eukaryota</taxon>
        <taxon>Viridiplantae</taxon>
        <taxon>Streptophyta</taxon>
        <taxon>Charophyceae</taxon>
        <taxon>Charales</taxon>
        <taxon>Characeae</taxon>
        <taxon>Chara</taxon>
    </lineage>
</organism>
<dbReference type="AlphaFoldDB" id="A0A388L1N0"/>
<sequence>MEGAAGEADTWEAAMDGGVGQARRGGEAGGEELRGEEEVGGGQAGHTEQGNVMMEERAEGSPSPAWEGTAVEQEREQMERIRQLDMEELQVEEASSESSEGVSESDHLLGSFAGGSGGSIEDGYEAGSGAAVTFDMTLPTLHTYLGEVDDVAAGGRAYAEGGALLTLPVFYYEGIVLFPGERMPLIIQPRHKAAVERALASQESEGAHTIGIVHVRRGLSPSRVMTMVGTTAEIRQLRYLEDGSLRLVTKGRQRFQPRRVWAEPGGVYVAQVQIINDDVPPKLPSAAFGRLAAVPQIHSGKFKRFRSPTISDQGVQKSRGVFGAISQNDSKRVRAGDSSRGGTSLSASSSGRLGNGWHYLRREEGLDAGHGDDDGGDDDVGDGGDDDDEEEDDEAEAEAEAEAAAAAAEEEEERNQRRQSGSLTVGRSTIATEDAGSEEEEEEGGVGPSRRRVGDDGDGATTALPDEERRTWRRLWWQSGGMGRRELVGREGGIDRLGGMMRQGFRLFGGFGWGRVGHRRAGAGRWDYIGEEDGGGLTSRRRSGGVSRSGREEESAGRAAVRWAASEAWKLDARKNRLRPQLSAWPYWVYRLHDAYDLARRAADMLSELFTVNVADELIANPEACSFFVAKNLPLQDSIRQELLEMDGAVKRLWREIRIMEGLDLMKCRQCRAVIARKNDVFVMSTEGPISTFVNAHGCVHETMTLQRATGLELEGEPETENSWFPGYAWTIAHCARCRTHMGWRFTAVQQGLLPKFFWGIRRSQLENATRGEAC</sequence>
<dbReference type="GO" id="GO:0005737">
    <property type="term" value="C:cytoplasm"/>
    <property type="evidence" value="ECO:0007669"/>
    <property type="project" value="UniProtKB-SubCell"/>
</dbReference>
<dbReference type="FunFam" id="1.20.58.1480:FF:000007">
    <property type="entry name" value="Lon protease homolog"/>
    <property type="match status" value="1"/>
</dbReference>
<evidence type="ECO:0000256" key="2">
    <source>
        <dbReference type="ARBA" id="ARBA00004496"/>
    </source>
</evidence>
<dbReference type="Pfam" id="PF03226">
    <property type="entry name" value="Yippee-Mis18"/>
    <property type="match status" value="1"/>
</dbReference>
<dbReference type="Pfam" id="PF02190">
    <property type="entry name" value="LON_substr_bdg"/>
    <property type="match status" value="1"/>
</dbReference>
<gene>
    <name evidence="17" type="ORF">CBR_g21950</name>
</gene>
<keyword evidence="8" id="KW-0479">Metal-binding</keyword>
<dbReference type="PROSITE" id="PS51788">
    <property type="entry name" value="CULT"/>
    <property type="match status" value="1"/>
</dbReference>
<keyword evidence="9" id="KW-0833">Ubl conjugation pathway</keyword>
<feature type="compositionally biased region" description="Polar residues" evidence="15">
    <location>
        <begin position="418"/>
        <end position="431"/>
    </location>
</feature>
<evidence type="ECO:0000256" key="15">
    <source>
        <dbReference type="SAM" id="MobiDB-lite"/>
    </source>
</evidence>
<dbReference type="Gene3D" id="2.30.130.40">
    <property type="entry name" value="LON domain-like"/>
    <property type="match status" value="1"/>
</dbReference>
<evidence type="ECO:0000256" key="5">
    <source>
        <dbReference type="ARBA" id="ARBA00009142"/>
    </source>
</evidence>
<evidence type="ECO:0000256" key="7">
    <source>
        <dbReference type="ARBA" id="ARBA00022490"/>
    </source>
</evidence>
<dbReference type="FunFam" id="2.170.150.20:FF:000005">
    <property type="entry name" value="Blast:Protein cereblon homolog"/>
    <property type="match status" value="1"/>
</dbReference>
<dbReference type="GO" id="GO:0031464">
    <property type="term" value="C:Cul4A-RING E3 ubiquitin ligase complex"/>
    <property type="evidence" value="ECO:0007669"/>
    <property type="project" value="TreeGrafter"/>
</dbReference>
<comment type="function">
    <text evidence="13">Substrate recognition component of a DCX (DDB1-CUL4-X-box) E3 protein ligase complex that mediates the ubiquitination and subsequent proteasomal degradation of target proteins. Has an essential role in mediating growth by negatively regulating insulin signaling. It also has a role in maintaining presynaptic function in the neuromuscular junction synapses of third-instar larvae.</text>
</comment>